<dbReference type="Gene3D" id="1.10.8.1040">
    <property type="match status" value="1"/>
</dbReference>
<feature type="domain" description="PpiC" evidence="2">
    <location>
        <begin position="113"/>
        <end position="203"/>
    </location>
</feature>
<dbReference type="InterPro" id="IPR050245">
    <property type="entry name" value="PrsA_foldase"/>
</dbReference>
<evidence type="ECO:0000313" key="3">
    <source>
        <dbReference type="EMBL" id="MBC5996296.1"/>
    </source>
</evidence>
<dbReference type="PANTHER" id="PTHR47245">
    <property type="entry name" value="PEPTIDYLPROLYL ISOMERASE"/>
    <property type="match status" value="1"/>
</dbReference>
<keyword evidence="1" id="KW-0697">Rotamase</keyword>
<evidence type="ECO:0000259" key="2">
    <source>
        <dbReference type="PROSITE" id="PS50198"/>
    </source>
</evidence>
<dbReference type="SUPFAM" id="SSF109998">
    <property type="entry name" value="Triger factor/SurA peptide-binding domain-like"/>
    <property type="match status" value="1"/>
</dbReference>
<evidence type="ECO:0000256" key="1">
    <source>
        <dbReference type="PROSITE-ProRule" id="PRU00278"/>
    </source>
</evidence>
<dbReference type="InterPro" id="IPR027304">
    <property type="entry name" value="Trigger_fact/SurA_dom_sf"/>
</dbReference>
<dbReference type="GO" id="GO:0016853">
    <property type="term" value="F:isomerase activity"/>
    <property type="evidence" value="ECO:0007669"/>
    <property type="project" value="UniProtKB-KW"/>
</dbReference>
<comment type="caution">
    <text evidence="3">The sequence shown here is derived from an EMBL/GenBank/DDBJ whole genome shotgun (WGS) entry which is preliminary data.</text>
</comment>
<dbReference type="Proteomes" id="UP000609849">
    <property type="component" value="Unassembled WGS sequence"/>
</dbReference>
<dbReference type="PROSITE" id="PS01096">
    <property type="entry name" value="PPIC_PPIASE_1"/>
    <property type="match status" value="1"/>
</dbReference>
<dbReference type="SUPFAM" id="SSF54534">
    <property type="entry name" value="FKBP-like"/>
    <property type="match status" value="1"/>
</dbReference>
<organism evidence="3 4">
    <name type="scientific">Romboutsia faecis</name>
    <dbReference type="NCBI Taxonomy" id="2764597"/>
    <lineage>
        <taxon>Bacteria</taxon>
        <taxon>Bacillati</taxon>
        <taxon>Bacillota</taxon>
        <taxon>Clostridia</taxon>
        <taxon>Peptostreptococcales</taxon>
        <taxon>Peptostreptococcaceae</taxon>
        <taxon>Romboutsia</taxon>
    </lineage>
</organism>
<keyword evidence="4" id="KW-1185">Reference proteome</keyword>
<dbReference type="RefSeq" id="WP_153972069.1">
    <property type="nucleotide sequence ID" value="NZ_JACRWE010000002.1"/>
</dbReference>
<dbReference type="InterPro" id="IPR023058">
    <property type="entry name" value="PPIase_PpiC_CS"/>
</dbReference>
<protein>
    <submittedName>
        <fullName evidence="3">Peptidylprolyl isomerase</fullName>
    </submittedName>
</protein>
<dbReference type="PROSITE" id="PS50198">
    <property type="entry name" value="PPIC_PPIASE_2"/>
    <property type="match status" value="1"/>
</dbReference>
<keyword evidence="1 3" id="KW-0413">Isomerase</keyword>
<sequence length="251" mass="28343">MEKKVLATVGEKEITNLDVEGILGGLDPYQASHFNSEQGKKQILEDLVNQELLYIEAKENNLDQDEEFKAELERVKENMLKQYAMNKVLTSVTLTEEEKEAFFEANKSRFTKPDTASAKHILVDTEENATDILNKINAGEVTFEAAATEHSSCPSKDAGGDLGTFERGQMVPEFDEAVFTMDKGSITGPVKTQFGYHLIKLEDRQEGGQSEYAEVRNEIEKALTYQKQSEAYTNKYNDLKSKYNNIVKFND</sequence>
<gene>
    <name evidence="3" type="ORF">H8923_05935</name>
</gene>
<dbReference type="InterPro" id="IPR046357">
    <property type="entry name" value="PPIase_dom_sf"/>
</dbReference>
<reference evidence="3 4" key="1">
    <citation type="submission" date="2020-08" db="EMBL/GenBank/DDBJ databases">
        <authorList>
            <person name="Liu C."/>
            <person name="Sun Q."/>
        </authorList>
    </citation>
    <scope>NUCLEOTIDE SEQUENCE [LARGE SCALE GENOMIC DNA]</scope>
    <source>
        <strain evidence="3 4">NSJ-18</strain>
    </source>
</reference>
<dbReference type="Gene3D" id="3.10.50.40">
    <property type="match status" value="1"/>
</dbReference>
<dbReference type="Pfam" id="PF00639">
    <property type="entry name" value="Rotamase"/>
    <property type="match status" value="1"/>
</dbReference>
<dbReference type="EMBL" id="JACRWE010000002">
    <property type="protein sequence ID" value="MBC5996296.1"/>
    <property type="molecule type" value="Genomic_DNA"/>
</dbReference>
<accession>A0ABR7JMZ4</accession>
<proteinExistence type="predicted"/>
<evidence type="ECO:0000313" key="4">
    <source>
        <dbReference type="Proteomes" id="UP000609849"/>
    </source>
</evidence>
<dbReference type="InterPro" id="IPR000297">
    <property type="entry name" value="PPIase_PpiC"/>
</dbReference>
<dbReference type="PANTHER" id="PTHR47245:SF2">
    <property type="entry name" value="PEPTIDYL-PROLYL CIS-TRANS ISOMERASE HP_0175-RELATED"/>
    <property type="match status" value="1"/>
</dbReference>
<name>A0ABR7JMZ4_9FIRM</name>